<sequence>MREGHCTDPEVSKVTSGKMVTPQMGQICKNQRLYPSQNNITNTKMINRSQVEVNLNAPRFNQVMSIQNNSNMAMKLMDLDETPNKEKSGKFRGGNYQGGGALKLDNKNLKSSSKQEQKQEDQSNDLQVSKIRGQREGARANPKTETNIRINEVRTFMAKSELGRNLMHQGDSSLGFGTPVNKNVQGLNNQAIMPIDFQGIAGNESYAVTENAQVPQLMDHEIHQHLGIEGVKHHDMNRRKSYQITSNQQECDVPQGGNSRGNCTSQQDRESQSRNFKKQRTGKKSEKSKFHALYGENKSNAPRRESNQSGNESFSKSMDYGKLEEVKDQLFKLEIKQEVSKIEVGENPIPIIIDTSQDNVRNLIDQIGERGFGVSGMDIYNQSNINQFLACNNESKIQFGFSGSNQQQKYSHPMDAVVSKSGEPLSVPAGGANQSSLMAHNLPNSSSISNHLARNSVLNMRGGAESRQNNQNQLKAIQEENKYQRGAVQESKYAAVPGLSTLDENIDSFCNHEKFDERIFLQVQDSTYIRPITHQKRKNATTHQAFDESALDKIKNQQQCNTGVGVVGPTQHDECQPRRFMHGRNTAVKRRLFAD</sequence>
<feature type="compositionally biased region" description="Polar residues" evidence="1">
    <location>
        <begin position="307"/>
        <end position="316"/>
    </location>
</feature>
<feature type="compositionally biased region" description="Gly residues" evidence="1">
    <location>
        <begin position="91"/>
        <end position="101"/>
    </location>
</feature>
<dbReference type="AlphaFoldDB" id="A0A8J8TAI2"/>
<feature type="compositionally biased region" description="Basic and acidic residues" evidence="1">
    <location>
        <begin position="104"/>
        <end position="121"/>
    </location>
</feature>
<feature type="region of interest" description="Disordered" evidence="1">
    <location>
        <begin position="243"/>
        <end position="317"/>
    </location>
</feature>
<comment type="caution">
    <text evidence="2">The sequence shown here is derived from an EMBL/GenBank/DDBJ whole genome shotgun (WGS) entry which is preliminary data.</text>
</comment>
<proteinExistence type="predicted"/>
<dbReference type="Proteomes" id="UP000785679">
    <property type="component" value="Unassembled WGS sequence"/>
</dbReference>
<organism evidence="2 3">
    <name type="scientific">Halteria grandinella</name>
    <dbReference type="NCBI Taxonomy" id="5974"/>
    <lineage>
        <taxon>Eukaryota</taxon>
        <taxon>Sar</taxon>
        <taxon>Alveolata</taxon>
        <taxon>Ciliophora</taxon>
        <taxon>Intramacronucleata</taxon>
        <taxon>Spirotrichea</taxon>
        <taxon>Stichotrichia</taxon>
        <taxon>Sporadotrichida</taxon>
        <taxon>Halteriidae</taxon>
        <taxon>Halteria</taxon>
    </lineage>
</organism>
<reference evidence="2" key="1">
    <citation type="submission" date="2019-06" db="EMBL/GenBank/DDBJ databases">
        <authorList>
            <person name="Zheng W."/>
        </authorList>
    </citation>
    <scope>NUCLEOTIDE SEQUENCE</scope>
    <source>
        <strain evidence="2">QDHG01</strain>
    </source>
</reference>
<feature type="compositionally biased region" description="Polar residues" evidence="1">
    <location>
        <begin position="243"/>
        <end position="266"/>
    </location>
</feature>
<protein>
    <submittedName>
        <fullName evidence="2">Uncharacterized protein</fullName>
    </submittedName>
</protein>
<name>A0A8J8TAI2_HALGN</name>
<evidence type="ECO:0000256" key="1">
    <source>
        <dbReference type="SAM" id="MobiDB-lite"/>
    </source>
</evidence>
<evidence type="ECO:0000313" key="3">
    <source>
        <dbReference type="Proteomes" id="UP000785679"/>
    </source>
</evidence>
<feature type="region of interest" description="Disordered" evidence="1">
    <location>
        <begin position="83"/>
        <end position="147"/>
    </location>
</feature>
<evidence type="ECO:0000313" key="2">
    <source>
        <dbReference type="EMBL" id="TNV87411.1"/>
    </source>
</evidence>
<dbReference type="EMBL" id="RRYP01000449">
    <property type="protein sequence ID" value="TNV87411.1"/>
    <property type="molecule type" value="Genomic_DNA"/>
</dbReference>
<accession>A0A8J8TAI2</accession>
<gene>
    <name evidence="2" type="ORF">FGO68_gene7777</name>
</gene>
<keyword evidence="3" id="KW-1185">Reference proteome</keyword>